<sequence length="518" mass="55668">MQLTAYGPLTEAEQKLIADCSAGGRITIGDGELPKAETPAVSIRAGLIRMLLTGSEPALTLHDKGLRLRGAWISGALDLQGADISHDLSLTACRLPAAVEIVNARLRGLFFSGCAMAGLSGDHARLDGALFLRAGTRVEGEIALAGARIAGDLQLCDLSIVSPGQDAVFAPSLTVDGSVFLGNYPYVNGETALTTNGALFLASASVEHDLFITHVSIATKRDMIAGVFHGSEEHGADNALSLARAQIGGILYFKQNQIAGGTVSLAGAHAARFRDEPEGPGAVYPIRLDGFTYDDFSRHTETDLSARLRWLERRPTDTPFTAQPYEQLARVLLHLGHRRDARTVLMRKERILRWENRQSINNPLRRGAVFLADSVLRGAVGYGYRPGRVLGLAILLILSMGLFFQRAWEAGDMAPNAAPILVSNAWIDATETHPENPGAFWASKGQAGQDWETFQAFAYAADIVIPIVNLGQESAWAPSTARSPWGQAGWWIRWFAKAAGWIITALGAAAVTGLVRND</sequence>
<evidence type="ECO:0008006" key="3">
    <source>
        <dbReference type="Google" id="ProtNLM"/>
    </source>
</evidence>
<dbReference type="RefSeq" id="WP_306736267.1">
    <property type="nucleotide sequence ID" value="NZ_JANHAX010000004.1"/>
</dbReference>
<reference evidence="1" key="2">
    <citation type="submission" date="2023-02" db="EMBL/GenBank/DDBJ databases">
        <title>'Rhodoalgimonas zhirmunskyi' gen. nov., isolated from a red alga.</title>
        <authorList>
            <person name="Nedashkovskaya O.I."/>
            <person name="Otstavnykh N.Y."/>
            <person name="Bystritskaya E.P."/>
            <person name="Balabanova L.A."/>
            <person name="Isaeva M.P."/>
        </authorList>
    </citation>
    <scope>NUCLEOTIDE SEQUENCE</scope>
    <source>
        <strain evidence="1">KCTC 52189</strain>
    </source>
</reference>
<comment type="caution">
    <text evidence="1">The sequence shown here is derived from an EMBL/GenBank/DDBJ whole genome shotgun (WGS) entry which is preliminary data.</text>
</comment>
<proteinExistence type="predicted"/>
<organism evidence="1 2">
    <name type="scientific">Marimonas arenosa</name>
    <dbReference type="NCBI Taxonomy" id="1795305"/>
    <lineage>
        <taxon>Bacteria</taxon>
        <taxon>Pseudomonadati</taxon>
        <taxon>Pseudomonadota</taxon>
        <taxon>Alphaproteobacteria</taxon>
        <taxon>Rhodobacterales</taxon>
        <taxon>Paracoccaceae</taxon>
        <taxon>Marimonas</taxon>
    </lineage>
</organism>
<dbReference type="AlphaFoldDB" id="A0AAE4B4E8"/>
<dbReference type="EMBL" id="JANHAX010000004">
    <property type="protein sequence ID" value="MDQ2090978.1"/>
    <property type="molecule type" value="Genomic_DNA"/>
</dbReference>
<name>A0AAE4B4E8_9RHOB</name>
<evidence type="ECO:0000313" key="1">
    <source>
        <dbReference type="EMBL" id="MDQ2090978.1"/>
    </source>
</evidence>
<protein>
    <recommendedName>
        <fullName evidence="3">Membrane-associated oxidoreductase</fullName>
    </recommendedName>
</protein>
<dbReference type="Proteomes" id="UP001226762">
    <property type="component" value="Unassembled WGS sequence"/>
</dbReference>
<gene>
    <name evidence="1" type="ORF">NO357_13825</name>
</gene>
<reference evidence="1" key="1">
    <citation type="submission" date="2022-07" db="EMBL/GenBank/DDBJ databases">
        <authorList>
            <person name="Otstavnykh N."/>
            <person name="Isaeva M."/>
            <person name="Bystritskaya E."/>
        </authorList>
    </citation>
    <scope>NUCLEOTIDE SEQUENCE</scope>
    <source>
        <strain evidence="1">KCTC 52189</strain>
    </source>
</reference>
<accession>A0AAE4B4E8</accession>
<keyword evidence="2" id="KW-1185">Reference proteome</keyword>
<evidence type="ECO:0000313" key="2">
    <source>
        <dbReference type="Proteomes" id="UP001226762"/>
    </source>
</evidence>